<feature type="transmembrane region" description="Helical" evidence="2">
    <location>
        <begin position="50"/>
        <end position="72"/>
    </location>
</feature>
<protein>
    <submittedName>
        <fullName evidence="3">Uncharacterized protein</fullName>
    </submittedName>
</protein>
<gene>
    <name evidence="3" type="primary">35</name>
    <name evidence="3" type="ORF">SEA_DUFFINGTON_35</name>
</gene>
<name>A0A410TCJ4_9CAUD</name>
<dbReference type="EMBL" id="MK376957">
    <property type="protein sequence ID" value="QAU06741.1"/>
    <property type="molecule type" value="Genomic_DNA"/>
</dbReference>
<dbReference type="KEGG" id="vg:55613916"/>
<feature type="transmembrane region" description="Helical" evidence="2">
    <location>
        <begin position="20"/>
        <end position="38"/>
    </location>
</feature>
<keyword evidence="2" id="KW-0472">Membrane</keyword>
<feature type="transmembrane region" description="Helical" evidence="2">
    <location>
        <begin position="109"/>
        <end position="129"/>
    </location>
</feature>
<feature type="region of interest" description="Disordered" evidence="1">
    <location>
        <begin position="169"/>
        <end position="189"/>
    </location>
</feature>
<dbReference type="RefSeq" id="YP_009843624.1">
    <property type="nucleotide sequence ID" value="NC_048750.1"/>
</dbReference>
<keyword evidence="2" id="KW-1133">Transmembrane helix</keyword>
<keyword evidence="4" id="KW-1185">Reference proteome</keyword>
<reference evidence="3 4" key="1">
    <citation type="submission" date="2019-01" db="EMBL/GenBank/DDBJ databases">
        <authorList>
            <person name="Fisher A."/>
            <person name="Galvan P."/>
            <person name="Koga A.P."/>
            <person name="Garlena R.A."/>
            <person name="Russell D.A."/>
            <person name="Pope W.H."/>
            <person name="Jacobs-Sera D."/>
            <person name="Hatfull G.F."/>
        </authorList>
    </citation>
    <scope>NUCLEOTIDE SEQUENCE [LARGE SCALE GENOMIC DNA]</scope>
</reference>
<dbReference type="Proteomes" id="UP000290209">
    <property type="component" value="Segment"/>
</dbReference>
<organism evidence="3 4">
    <name type="scientific">Gordonia phage Duffington</name>
    <dbReference type="NCBI Taxonomy" id="2507858"/>
    <lineage>
        <taxon>Viruses</taxon>
        <taxon>Duplodnaviria</taxon>
        <taxon>Heunggongvirae</taxon>
        <taxon>Uroviricota</taxon>
        <taxon>Caudoviricetes</taxon>
        <taxon>Deejayvirinae</taxon>
        <taxon>Kenoshavirus</taxon>
        <taxon>Kenoshavirus duffington</taxon>
    </lineage>
</organism>
<evidence type="ECO:0000313" key="4">
    <source>
        <dbReference type="Proteomes" id="UP000290209"/>
    </source>
</evidence>
<feature type="transmembrane region" description="Helical" evidence="2">
    <location>
        <begin position="84"/>
        <end position="103"/>
    </location>
</feature>
<keyword evidence="2" id="KW-0812">Transmembrane</keyword>
<dbReference type="GeneID" id="55613916"/>
<sequence length="189" mass="20382">MVHLHPRWYKTKPWDRHGLILVTAGVIYAAIGFMFSLQPATELRSENLKFALSIMPYFAWAVGFIIVGLFTIVSSRWPLAPKSLGYSVLTGWTSLWAGFHIIGGTAADSSAYVASGFAWAMIAFLWWAISGLISPPKERMTGGYLYSSGHTAGCGNCGSVCVCNTETGFESKPSGSDGEPSSDNGDRSV</sequence>
<evidence type="ECO:0000256" key="1">
    <source>
        <dbReference type="SAM" id="MobiDB-lite"/>
    </source>
</evidence>
<proteinExistence type="predicted"/>
<evidence type="ECO:0000256" key="2">
    <source>
        <dbReference type="SAM" id="Phobius"/>
    </source>
</evidence>
<evidence type="ECO:0000313" key="3">
    <source>
        <dbReference type="EMBL" id="QAU06741.1"/>
    </source>
</evidence>
<accession>A0A410TCJ4</accession>